<dbReference type="InterPro" id="IPR003346">
    <property type="entry name" value="Transposase_20"/>
</dbReference>
<gene>
    <name evidence="3" type="ORF">BC351_14920</name>
</gene>
<accession>A0A1V4HRR4</accession>
<dbReference type="GO" id="GO:0003677">
    <property type="term" value="F:DNA binding"/>
    <property type="evidence" value="ECO:0007669"/>
    <property type="project" value="InterPro"/>
</dbReference>
<evidence type="ECO:0000313" key="4">
    <source>
        <dbReference type="Proteomes" id="UP000190626"/>
    </source>
</evidence>
<dbReference type="GO" id="GO:0004803">
    <property type="term" value="F:transposase activity"/>
    <property type="evidence" value="ECO:0007669"/>
    <property type="project" value="InterPro"/>
</dbReference>
<dbReference type="GO" id="GO:0006313">
    <property type="term" value="P:DNA transposition"/>
    <property type="evidence" value="ECO:0007669"/>
    <property type="project" value="InterPro"/>
</dbReference>
<organism evidence="3 4">
    <name type="scientific">Paenibacillus ferrarius</name>
    <dbReference type="NCBI Taxonomy" id="1469647"/>
    <lineage>
        <taxon>Bacteria</taxon>
        <taxon>Bacillati</taxon>
        <taxon>Bacillota</taxon>
        <taxon>Bacilli</taxon>
        <taxon>Bacillales</taxon>
        <taxon>Paenibacillaceae</taxon>
        <taxon>Paenibacillus</taxon>
    </lineage>
</organism>
<proteinExistence type="predicted"/>
<dbReference type="NCBIfam" id="NF033542">
    <property type="entry name" value="transpos_IS110"/>
    <property type="match status" value="1"/>
</dbReference>
<evidence type="ECO:0000313" key="3">
    <source>
        <dbReference type="EMBL" id="OPH61232.1"/>
    </source>
</evidence>
<reference evidence="4" key="1">
    <citation type="submission" date="2016-07" db="EMBL/GenBank/DDBJ databases">
        <authorList>
            <person name="Florea S."/>
            <person name="Webb J.S."/>
            <person name="Jaromczyk J."/>
            <person name="Schardl C.L."/>
        </authorList>
    </citation>
    <scope>NUCLEOTIDE SEQUENCE [LARGE SCALE GENOMIC DNA]</scope>
    <source>
        <strain evidence="4">CY1</strain>
    </source>
</reference>
<name>A0A1V4HRR4_9BACL</name>
<comment type="caution">
    <text evidence="3">The sequence shown here is derived from an EMBL/GenBank/DDBJ whole genome shotgun (WGS) entry which is preliminary data.</text>
</comment>
<dbReference type="Pfam" id="PF01548">
    <property type="entry name" value="DEDD_Tnp_IS110"/>
    <property type="match status" value="1"/>
</dbReference>
<dbReference type="OrthoDB" id="9790935at2"/>
<dbReference type="InterPro" id="IPR047650">
    <property type="entry name" value="Transpos_IS110"/>
</dbReference>
<feature type="domain" description="Transposase IS116/IS110/IS902 C-terminal" evidence="2">
    <location>
        <begin position="309"/>
        <end position="395"/>
    </location>
</feature>
<evidence type="ECO:0000259" key="1">
    <source>
        <dbReference type="Pfam" id="PF01548"/>
    </source>
</evidence>
<protein>
    <submittedName>
        <fullName evidence="3">Uncharacterized protein</fullName>
    </submittedName>
</protein>
<dbReference type="Pfam" id="PF02371">
    <property type="entry name" value="Transposase_20"/>
    <property type="match status" value="1"/>
</dbReference>
<feature type="domain" description="Transposase IS110-like N-terminal" evidence="1">
    <location>
        <begin position="30"/>
        <end position="187"/>
    </location>
</feature>
<dbReference type="Proteomes" id="UP000190626">
    <property type="component" value="Unassembled WGS sequence"/>
</dbReference>
<dbReference type="PANTHER" id="PTHR33055">
    <property type="entry name" value="TRANSPOSASE FOR INSERTION SEQUENCE ELEMENT IS1111A"/>
    <property type="match status" value="1"/>
</dbReference>
<dbReference type="AlphaFoldDB" id="A0A1V4HRR4"/>
<sequence length="460" mass="52323">MGKSSHIQGNKGVKFSQQLRGVNLEQVLIVAIDAAKLHQKALICNYFGDMIERPFFFSVNESGMQLLCRKIDQAATIVQAERIFLGVEATGHYYEDIVRHMAKFGYDVQIFNPYSTFEERASALNWCKTDDLDLVAIAHAIKSNKATETRLLEGIHRHLRVLTRACRSEIRKRSTLRMEIRILMDNVWREFQGFADHSQGKAKKVKVFSDFWGKASLFFMEHHPHPSEILALGELGLRKLSIQNNLKLRTSAIQKLLYVSEQSLSRNVQELRPELIVLKMKLQDLRAFDAKVDALDQEIESLLLQTDGRLLLTVPGLGVSTSAELFAEIGNVTHFTHAGQLIKKAGTNPIIKQTGGGKGSYRQIYKQGNDHLRYVVFLAGRNLCLHNQDLNAFYQRLKSRGKHDRAIFIAMGNKMLKIAFAMLRDRLPFKSQEPDFSIVAEMNKKLKHNCFFANQHKAAA</sequence>
<dbReference type="RefSeq" id="WP_079409238.1">
    <property type="nucleotide sequence ID" value="NZ_MBTG01000002.1"/>
</dbReference>
<keyword evidence="4" id="KW-1185">Reference proteome</keyword>
<dbReference type="PANTHER" id="PTHR33055:SF15">
    <property type="entry name" value="TRANSPOSASE-RELATED"/>
    <property type="match status" value="1"/>
</dbReference>
<dbReference type="STRING" id="1469647.BC351_14920"/>
<dbReference type="InterPro" id="IPR002525">
    <property type="entry name" value="Transp_IS110-like_N"/>
</dbReference>
<dbReference type="EMBL" id="MBTG01000002">
    <property type="protein sequence ID" value="OPH61232.1"/>
    <property type="molecule type" value="Genomic_DNA"/>
</dbReference>
<evidence type="ECO:0000259" key="2">
    <source>
        <dbReference type="Pfam" id="PF02371"/>
    </source>
</evidence>